<dbReference type="InterPro" id="IPR020084">
    <property type="entry name" value="NUDIX_hydrolase_CS"/>
</dbReference>
<name>A0ABW0I7S0_9BACT</name>
<evidence type="ECO:0000313" key="5">
    <source>
        <dbReference type="Proteomes" id="UP001596106"/>
    </source>
</evidence>
<dbReference type="EC" id="3.6.-.-" evidence="4"/>
<dbReference type="PROSITE" id="PS00893">
    <property type="entry name" value="NUDIX_BOX"/>
    <property type="match status" value="1"/>
</dbReference>
<dbReference type="PRINTS" id="PR00502">
    <property type="entry name" value="NUDIXFAMILY"/>
</dbReference>
<accession>A0ABW0I7S0</accession>
<dbReference type="GO" id="GO:0016787">
    <property type="term" value="F:hydrolase activity"/>
    <property type="evidence" value="ECO:0007669"/>
    <property type="project" value="UniProtKB-KW"/>
</dbReference>
<evidence type="ECO:0000313" key="4">
    <source>
        <dbReference type="EMBL" id="MFC5408555.1"/>
    </source>
</evidence>
<dbReference type="PANTHER" id="PTHR21340">
    <property type="entry name" value="DIADENOSINE 5,5-P1,P4-TETRAPHOSPHATE PYROPHOSPHOHYDROLASE MUTT"/>
    <property type="match status" value="1"/>
</dbReference>
<dbReference type="InterPro" id="IPR051325">
    <property type="entry name" value="Nudix_hydrolase_domain"/>
</dbReference>
<dbReference type="Proteomes" id="UP001596106">
    <property type="component" value="Unassembled WGS sequence"/>
</dbReference>
<dbReference type="SUPFAM" id="SSF55811">
    <property type="entry name" value="Nudix"/>
    <property type="match status" value="1"/>
</dbReference>
<comment type="caution">
    <text evidence="4">The sequence shown here is derived from an EMBL/GenBank/DDBJ whole genome shotgun (WGS) entry which is preliminary data.</text>
</comment>
<dbReference type="EMBL" id="JBHSMA010000001">
    <property type="protein sequence ID" value="MFC5408555.1"/>
    <property type="molecule type" value="Genomic_DNA"/>
</dbReference>
<keyword evidence="1 2" id="KW-0378">Hydrolase</keyword>
<organism evidence="4 5">
    <name type="scientific">Larkinella bovis</name>
    <dbReference type="NCBI Taxonomy" id="683041"/>
    <lineage>
        <taxon>Bacteria</taxon>
        <taxon>Pseudomonadati</taxon>
        <taxon>Bacteroidota</taxon>
        <taxon>Cytophagia</taxon>
        <taxon>Cytophagales</taxon>
        <taxon>Spirosomataceae</taxon>
        <taxon>Larkinella</taxon>
    </lineage>
</organism>
<reference evidence="5" key="1">
    <citation type="journal article" date="2019" name="Int. J. Syst. Evol. Microbiol.">
        <title>The Global Catalogue of Microorganisms (GCM) 10K type strain sequencing project: providing services to taxonomists for standard genome sequencing and annotation.</title>
        <authorList>
            <consortium name="The Broad Institute Genomics Platform"/>
            <consortium name="The Broad Institute Genome Sequencing Center for Infectious Disease"/>
            <person name="Wu L."/>
            <person name="Ma J."/>
        </authorList>
    </citation>
    <scope>NUCLEOTIDE SEQUENCE [LARGE SCALE GENOMIC DNA]</scope>
    <source>
        <strain evidence="5">CCUG 55250</strain>
    </source>
</reference>
<evidence type="ECO:0000256" key="1">
    <source>
        <dbReference type="ARBA" id="ARBA00022801"/>
    </source>
</evidence>
<dbReference type="Gene3D" id="3.90.79.10">
    <property type="entry name" value="Nucleoside Triphosphate Pyrophosphohydrolase"/>
    <property type="match status" value="1"/>
</dbReference>
<feature type="domain" description="Nudix hydrolase" evidence="3">
    <location>
        <begin position="99"/>
        <end position="226"/>
    </location>
</feature>
<evidence type="ECO:0000259" key="3">
    <source>
        <dbReference type="PROSITE" id="PS51462"/>
    </source>
</evidence>
<dbReference type="InterPro" id="IPR020476">
    <property type="entry name" value="Nudix_hydrolase"/>
</dbReference>
<dbReference type="CDD" id="cd03673">
    <property type="entry name" value="NUDIX_Ap6A_hydrolase"/>
    <property type="match status" value="1"/>
</dbReference>
<dbReference type="RefSeq" id="WP_379841545.1">
    <property type="nucleotide sequence ID" value="NZ_JBHSMA010000001.1"/>
</dbReference>
<dbReference type="InterPro" id="IPR015797">
    <property type="entry name" value="NUDIX_hydrolase-like_dom_sf"/>
</dbReference>
<proteinExistence type="inferred from homology"/>
<evidence type="ECO:0000256" key="2">
    <source>
        <dbReference type="RuleBase" id="RU003476"/>
    </source>
</evidence>
<keyword evidence="5" id="KW-1185">Reference proteome</keyword>
<dbReference type="Pfam" id="PF00293">
    <property type="entry name" value="NUDIX"/>
    <property type="match status" value="1"/>
</dbReference>
<dbReference type="PROSITE" id="PS51462">
    <property type="entry name" value="NUDIX"/>
    <property type="match status" value="1"/>
</dbReference>
<dbReference type="InterPro" id="IPR000086">
    <property type="entry name" value="NUDIX_hydrolase_dom"/>
</dbReference>
<sequence length="235" mass="26829">MTIFIDDRPIHIKGSKKAAQLQDVTQASHVDYDRIIDARLDGLKLITLKGHLLVLNVTPVTVEKLVNLLNNYNVSELNSVTLVAVDKKAVEEKFKSLYRIVKAAGGVVFKQDKMLLMFRRGKWDLPKGKLDDGESSRVAALREVEEETGVVATLENRICTTWHTYTLNGSRILKKTKWYRMICQNDTNMKPQFDEDIQQLEWMDQKKTALALTNSFSSIRYVIEAVNETALKNDE</sequence>
<dbReference type="PANTHER" id="PTHR21340:SF0">
    <property type="entry name" value="BIS(5'-NUCLEOSYL)-TETRAPHOSPHATASE [ASYMMETRICAL]"/>
    <property type="match status" value="1"/>
</dbReference>
<protein>
    <submittedName>
        <fullName evidence="4">NUDIX hydrolase</fullName>
        <ecNumber evidence="4">3.6.-.-</ecNumber>
    </submittedName>
</protein>
<comment type="similarity">
    <text evidence="2">Belongs to the Nudix hydrolase family.</text>
</comment>
<gene>
    <name evidence="4" type="ORF">ACFPMF_04505</name>
</gene>